<dbReference type="AlphaFoldDB" id="A0ABD5MH24"/>
<evidence type="ECO:0000313" key="8">
    <source>
        <dbReference type="EMBL" id="MFA1611783.1"/>
    </source>
</evidence>
<dbReference type="InterPro" id="IPR035906">
    <property type="entry name" value="MetI-like_sf"/>
</dbReference>
<dbReference type="Gene3D" id="1.10.3720.10">
    <property type="entry name" value="MetI-like"/>
    <property type="match status" value="1"/>
</dbReference>
<feature type="domain" description="ABC transmembrane type-1" evidence="7">
    <location>
        <begin position="31"/>
        <end position="210"/>
    </location>
</feature>
<dbReference type="CDD" id="cd06261">
    <property type="entry name" value="TM_PBP2"/>
    <property type="match status" value="1"/>
</dbReference>
<keyword evidence="5 6" id="KW-0472">Membrane</keyword>
<sequence length="238" mass="25328">MTTAHSPTGPLFISPYIEFVAENFNQLVARLVEHILITAETVLIAVPIAVGLGVLITYNDRAATAVLWLAGIAMTIPSLAAFGLLVPFLGIGSDPVVFTLILYSQLPVIRNTYVGLTGVEEAMKEAGRGLGMTRRQRLRRIQIPMALPIILAGVRNAVVIVVGVAAVGAYIGAGGLGEFIFNGIRQGDSVMIVVATIVVSLLALAADYGIATVEQLLRIRNGEEVEQRVSTQLIERAI</sequence>
<accession>A0ABD5MH24</accession>
<proteinExistence type="inferred from homology"/>
<keyword evidence="4 6" id="KW-1133">Transmembrane helix</keyword>
<name>A0ABD5MH24_9EURY</name>
<organism evidence="8 9">
    <name type="scientific">Halobellus rubicundus</name>
    <dbReference type="NCBI Taxonomy" id="2996466"/>
    <lineage>
        <taxon>Archaea</taxon>
        <taxon>Methanobacteriati</taxon>
        <taxon>Methanobacteriota</taxon>
        <taxon>Stenosarchaea group</taxon>
        <taxon>Halobacteria</taxon>
        <taxon>Halobacteriales</taxon>
        <taxon>Haloferacaceae</taxon>
        <taxon>Halobellus</taxon>
    </lineage>
</organism>
<keyword evidence="2 6" id="KW-0813">Transport</keyword>
<evidence type="ECO:0000256" key="4">
    <source>
        <dbReference type="ARBA" id="ARBA00022989"/>
    </source>
</evidence>
<feature type="transmembrane region" description="Helical" evidence="6">
    <location>
        <begin position="35"/>
        <end position="58"/>
    </location>
</feature>
<protein>
    <submittedName>
        <fullName evidence="8">ABC transporter permease</fullName>
    </submittedName>
</protein>
<dbReference type="RefSeq" id="WP_372390161.1">
    <property type="nucleotide sequence ID" value="NZ_JBGNYA010000001.1"/>
</dbReference>
<feature type="transmembrane region" description="Helical" evidence="6">
    <location>
        <begin position="145"/>
        <end position="171"/>
    </location>
</feature>
<evidence type="ECO:0000256" key="5">
    <source>
        <dbReference type="ARBA" id="ARBA00023136"/>
    </source>
</evidence>
<dbReference type="PANTHER" id="PTHR30177">
    <property type="entry name" value="GLYCINE BETAINE/L-PROLINE TRANSPORT SYSTEM PERMEASE PROTEIN PROW"/>
    <property type="match status" value="1"/>
</dbReference>
<dbReference type="Proteomes" id="UP001570511">
    <property type="component" value="Unassembled WGS sequence"/>
</dbReference>
<dbReference type="InterPro" id="IPR000515">
    <property type="entry name" value="MetI-like"/>
</dbReference>
<feature type="transmembrane region" description="Helical" evidence="6">
    <location>
        <begin position="96"/>
        <end position="116"/>
    </location>
</feature>
<comment type="subcellular location">
    <subcellularLocation>
        <location evidence="6">Cell membrane</location>
        <topology evidence="6">Multi-pass membrane protein</topology>
    </subcellularLocation>
    <subcellularLocation>
        <location evidence="1">Membrane</location>
        <topology evidence="1">Multi-pass membrane protein</topology>
    </subcellularLocation>
</comment>
<keyword evidence="9" id="KW-1185">Reference proteome</keyword>
<evidence type="ECO:0000256" key="2">
    <source>
        <dbReference type="ARBA" id="ARBA00022448"/>
    </source>
</evidence>
<feature type="transmembrane region" description="Helical" evidence="6">
    <location>
        <begin position="191"/>
        <end position="210"/>
    </location>
</feature>
<keyword evidence="3 6" id="KW-0812">Transmembrane</keyword>
<comment type="similarity">
    <text evidence="6">Belongs to the binding-protein-dependent transport system permease family.</text>
</comment>
<dbReference type="FunFam" id="1.10.3720.10:FF:000001">
    <property type="entry name" value="Glycine betaine ABC transporter, permease"/>
    <property type="match status" value="1"/>
</dbReference>
<dbReference type="GO" id="GO:0005886">
    <property type="term" value="C:plasma membrane"/>
    <property type="evidence" value="ECO:0007669"/>
    <property type="project" value="UniProtKB-SubCell"/>
</dbReference>
<dbReference type="Pfam" id="PF00528">
    <property type="entry name" value="BPD_transp_1"/>
    <property type="match status" value="1"/>
</dbReference>
<reference evidence="8 9" key="1">
    <citation type="submission" date="2024-08" db="EMBL/GenBank/DDBJ databases">
        <title>Halobellus sp. MBLA0158 whole genome sequence.</title>
        <authorList>
            <person name="Hwang C.Y."/>
            <person name="Cho E.-S."/>
            <person name="Seo M.-J."/>
        </authorList>
    </citation>
    <scope>NUCLEOTIDE SEQUENCE [LARGE SCALE GENOMIC DNA]</scope>
    <source>
        <strain evidence="8 9">MBLA0158</strain>
    </source>
</reference>
<comment type="caution">
    <text evidence="8">The sequence shown here is derived from an EMBL/GenBank/DDBJ whole genome shotgun (WGS) entry which is preliminary data.</text>
</comment>
<dbReference type="PANTHER" id="PTHR30177:SF4">
    <property type="entry name" value="OSMOPROTECTANT IMPORT PERMEASE PROTEIN OSMW"/>
    <property type="match status" value="1"/>
</dbReference>
<evidence type="ECO:0000256" key="3">
    <source>
        <dbReference type="ARBA" id="ARBA00022692"/>
    </source>
</evidence>
<evidence type="ECO:0000256" key="6">
    <source>
        <dbReference type="RuleBase" id="RU363032"/>
    </source>
</evidence>
<dbReference type="InterPro" id="IPR051204">
    <property type="entry name" value="ABC_transp_perm/SBD"/>
</dbReference>
<dbReference type="PROSITE" id="PS50928">
    <property type="entry name" value="ABC_TM1"/>
    <property type="match status" value="1"/>
</dbReference>
<evidence type="ECO:0000259" key="7">
    <source>
        <dbReference type="PROSITE" id="PS50928"/>
    </source>
</evidence>
<dbReference type="EMBL" id="JBGNYA010000001">
    <property type="protein sequence ID" value="MFA1611783.1"/>
    <property type="molecule type" value="Genomic_DNA"/>
</dbReference>
<evidence type="ECO:0000256" key="1">
    <source>
        <dbReference type="ARBA" id="ARBA00004141"/>
    </source>
</evidence>
<evidence type="ECO:0000313" key="9">
    <source>
        <dbReference type="Proteomes" id="UP001570511"/>
    </source>
</evidence>
<feature type="transmembrane region" description="Helical" evidence="6">
    <location>
        <begin position="65"/>
        <end position="90"/>
    </location>
</feature>
<gene>
    <name evidence="8" type="ORF">OS889_12285</name>
</gene>
<dbReference type="SUPFAM" id="SSF161098">
    <property type="entry name" value="MetI-like"/>
    <property type="match status" value="1"/>
</dbReference>